<accession>A0ABV6A128</accession>
<keyword evidence="2" id="KW-1185">Reference proteome</keyword>
<comment type="caution">
    <text evidence="1">The sequence shown here is derived from an EMBL/GenBank/DDBJ whole genome shotgun (WGS) entry which is preliminary data.</text>
</comment>
<dbReference type="EMBL" id="JBHLZU010000018">
    <property type="protein sequence ID" value="MFB9906857.1"/>
    <property type="molecule type" value="Genomic_DNA"/>
</dbReference>
<protein>
    <submittedName>
        <fullName evidence="1">NYN domain-containing protein</fullName>
    </submittedName>
</protein>
<proteinExistence type="predicted"/>
<gene>
    <name evidence="1" type="ORF">ACFFQA_23220</name>
</gene>
<evidence type="ECO:0000313" key="1">
    <source>
        <dbReference type="EMBL" id="MFB9906857.1"/>
    </source>
</evidence>
<dbReference type="Gene3D" id="3.40.50.1010">
    <property type="entry name" value="5'-nuclease"/>
    <property type="match status" value="1"/>
</dbReference>
<dbReference type="RefSeq" id="WP_377855835.1">
    <property type="nucleotide sequence ID" value="NZ_JBHLZU010000018.1"/>
</dbReference>
<sequence>MIVASSLRRTTEPQVTRVGVYVDAFNVYYGARAHCGKGTEGWRWLDVGGLAMSLINPRLWANPTIDRIVYCTALRDRAGDPSSVADQEIYIEALKRHCGNVLVAHGKYVSRTSSGVLVEKRGRRPRQIVSPGSSQLPGWLPVSEVVKPDGQTMLLATVPTFEEKGSDVNVASHLLMDVLTRQVDVAMVFSNDSDLSFPLEQARLRVPVATINPSTTPVARDLRAEPGVGVGGHWWRRLRADDFRAHQMPDPVGPCAKPAGW</sequence>
<organism evidence="1 2">
    <name type="scientific">Allokutzneria oryzae</name>
    <dbReference type="NCBI Taxonomy" id="1378989"/>
    <lineage>
        <taxon>Bacteria</taxon>
        <taxon>Bacillati</taxon>
        <taxon>Actinomycetota</taxon>
        <taxon>Actinomycetes</taxon>
        <taxon>Pseudonocardiales</taxon>
        <taxon>Pseudonocardiaceae</taxon>
        <taxon>Allokutzneria</taxon>
    </lineage>
</organism>
<dbReference type="Proteomes" id="UP001589693">
    <property type="component" value="Unassembled WGS sequence"/>
</dbReference>
<reference evidence="1 2" key="1">
    <citation type="submission" date="2024-09" db="EMBL/GenBank/DDBJ databases">
        <authorList>
            <person name="Sun Q."/>
            <person name="Mori K."/>
        </authorList>
    </citation>
    <scope>NUCLEOTIDE SEQUENCE [LARGE SCALE GENOMIC DNA]</scope>
    <source>
        <strain evidence="1 2">TBRC 7907</strain>
    </source>
</reference>
<evidence type="ECO:0000313" key="2">
    <source>
        <dbReference type="Proteomes" id="UP001589693"/>
    </source>
</evidence>
<name>A0ABV6A128_9PSEU</name>